<dbReference type="Proteomes" id="UP001249851">
    <property type="component" value="Unassembled WGS sequence"/>
</dbReference>
<evidence type="ECO:0000313" key="3">
    <source>
        <dbReference type="Proteomes" id="UP001249851"/>
    </source>
</evidence>
<protein>
    <submittedName>
        <fullName evidence="2">Uncharacterized protein</fullName>
    </submittedName>
</protein>
<sequence length="123" mass="13560">MELEKYRNDQEVSQSFLVNMEAPDVTENHRDYNDFEVSALQCSSSQSNTSLKSSSWSVSSSTSDSSSLEGSMRSTRDGGSIGELLQIGSKEPLSFFCQPCPGSCGLGLQKIAWQARQWFTICI</sequence>
<reference evidence="2" key="2">
    <citation type="journal article" date="2023" name="Science">
        <title>Genomic signatures of disease resistance in endangered staghorn corals.</title>
        <authorList>
            <person name="Vollmer S.V."/>
            <person name="Selwyn J.D."/>
            <person name="Despard B.A."/>
            <person name="Roesel C.L."/>
        </authorList>
    </citation>
    <scope>NUCLEOTIDE SEQUENCE</scope>
    <source>
        <strain evidence="2">K2</strain>
    </source>
</reference>
<evidence type="ECO:0000256" key="1">
    <source>
        <dbReference type="SAM" id="MobiDB-lite"/>
    </source>
</evidence>
<feature type="compositionally biased region" description="Low complexity" evidence="1">
    <location>
        <begin position="44"/>
        <end position="71"/>
    </location>
</feature>
<accession>A0AAD9URU8</accession>
<organism evidence="2 3">
    <name type="scientific">Acropora cervicornis</name>
    <name type="common">Staghorn coral</name>
    <dbReference type="NCBI Taxonomy" id="6130"/>
    <lineage>
        <taxon>Eukaryota</taxon>
        <taxon>Metazoa</taxon>
        <taxon>Cnidaria</taxon>
        <taxon>Anthozoa</taxon>
        <taxon>Hexacorallia</taxon>
        <taxon>Scleractinia</taxon>
        <taxon>Astrocoeniina</taxon>
        <taxon>Acroporidae</taxon>
        <taxon>Acropora</taxon>
    </lineage>
</organism>
<evidence type="ECO:0000313" key="2">
    <source>
        <dbReference type="EMBL" id="KAK2547624.1"/>
    </source>
</evidence>
<proteinExistence type="predicted"/>
<reference evidence="2" key="1">
    <citation type="journal article" date="2023" name="G3 (Bethesda)">
        <title>Whole genome assembly and annotation of the endangered Caribbean coral Acropora cervicornis.</title>
        <authorList>
            <person name="Selwyn J.D."/>
            <person name="Vollmer S.V."/>
        </authorList>
    </citation>
    <scope>NUCLEOTIDE SEQUENCE</scope>
    <source>
        <strain evidence="2">K2</strain>
    </source>
</reference>
<keyword evidence="3" id="KW-1185">Reference proteome</keyword>
<feature type="region of interest" description="Disordered" evidence="1">
    <location>
        <begin position="44"/>
        <end position="80"/>
    </location>
</feature>
<name>A0AAD9URU8_ACRCE</name>
<dbReference type="EMBL" id="JARQWQ010000175">
    <property type="protein sequence ID" value="KAK2547624.1"/>
    <property type="molecule type" value="Genomic_DNA"/>
</dbReference>
<dbReference type="AlphaFoldDB" id="A0AAD9URU8"/>
<gene>
    <name evidence="2" type="ORF">P5673_032365</name>
</gene>
<comment type="caution">
    <text evidence="2">The sequence shown here is derived from an EMBL/GenBank/DDBJ whole genome shotgun (WGS) entry which is preliminary data.</text>
</comment>